<reference evidence="1" key="3">
    <citation type="submission" date="2023-08" db="EMBL/GenBank/DDBJ databases">
        <title>Lactobacillus from the Female Urinary Tract.</title>
        <authorList>
            <person name="Stegman N."/>
            <person name="Jackson B."/>
            <person name="Steiling M."/>
            <person name="Sedano C."/>
            <person name="Wolfe A."/>
            <person name="Putonti C."/>
        </authorList>
    </citation>
    <scope>NUCLEOTIDE SEQUENCE</scope>
    <source>
        <strain evidence="1">UMB5661</strain>
    </source>
</reference>
<dbReference type="EMBL" id="JAVTXN010000016">
    <property type="protein sequence ID" value="MDT9609371.1"/>
    <property type="molecule type" value="Genomic_DNA"/>
</dbReference>
<dbReference type="Proteomes" id="UP000235119">
    <property type="component" value="Unassembled WGS sequence"/>
</dbReference>
<dbReference type="EMBL" id="PKIW01000042">
    <property type="protein sequence ID" value="PLT10818.1"/>
    <property type="molecule type" value="Genomic_DNA"/>
</dbReference>
<evidence type="ECO:0000313" key="2">
    <source>
        <dbReference type="EMBL" id="MES5149652.1"/>
    </source>
</evidence>
<accession>A0A135YRN9</accession>
<keyword evidence="7" id="KW-1185">Reference proteome</keyword>
<reference evidence="2" key="4">
    <citation type="submission" date="2024-06" db="EMBL/GenBank/DDBJ databases">
        <title>Vaginal Lactobacillus fatty acid response mechanisms reveal a metabolite-targeted strategy for bacterial vaginosis treatment.</title>
        <authorList>
            <person name="Zhu M."/>
            <person name="Blainey P.C."/>
            <person name="Bloom S.M."/>
            <person name="Kwon D.S."/>
        </authorList>
    </citation>
    <scope>NUCLEOTIDE SEQUENCE</scope>
    <source>
        <strain evidence="2">194_F1_1</strain>
    </source>
</reference>
<comment type="caution">
    <text evidence="3">The sequence shown here is derived from an EMBL/GenBank/DDBJ whole genome shotgun (WGS) entry which is preliminary data.</text>
</comment>
<evidence type="ECO:0000313" key="1">
    <source>
        <dbReference type="EMBL" id="MDT9609371.1"/>
    </source>
</evidence>
<dbReference type="EMBL" id="NKLP01000258">
    <property type="protein sequence ID" value="TDN28901.1"/>
    <property type="molecule type" value="Genomic_DNA"/>
</dbReference>
<organism evidence="3 5">
    <name type="scientific">Lactobacillus crispatus</name>
    <dbReference type="NCBI Taxonomy" id="47770"/>
    <lineage>
        <taxon>Bacteria</taxon>
        <taxon>Bacillati</taxon>
        <taxon>Bacillota</taxon>
        <taxon>Bacilli</taxon>
        <taxon>Lactobacillales</taxon>
        <taxon>Lactobacillaceae</taxon>
        <taxon>Lactobacillus</taxon>
    </lineage>
</organism>
<gene>
    <name evidence="2" type="ORF">ABVC42_06895</name>
    <name evidence="4" type="ORF">CEE75_12285</name>
    <name evidence="3" type="ORF">CYJ79_08270</name>
    <name evidence="1" type="ORF">RON39_04405</name>
</gene>
<evidence type="ECO:0000313" key="4">
    <source>
        <dbReference type="EMBL" id="TDN28901.1"/>
    </source>
</evidence>
<dbReference type="RefSeq" id="WP_005721461.1">
    <property type="nucleotide sequence ID" value="NZ_CAZZQD010000001.1"/>
</dbReference>
<name>A0A135YRN9_9LACO</name>
<dbReference type="Proteomes" id="UP001253287">
    <property type="component" value="Unassembled WGS sequence"/>
</dbReference>
<dbReference type="Proteomes" id="UP000295195">
    <property type="component" value="Unassembled WGS sequence"/>
</dbReference>
<proteinExistence type="predicted"/>
<reference evidence="3 5" key="2">
    <citation type="submission" date="2017-12" db="EMBL/GenBank/DDBJ databases">
        <title>Phylogenetic diversity of female urinary microbiome.</title>
        <authorList>
            <person name="Thomas-White K."/>
            <person name="Wolfe A.J."/>
        </authorList>
    </citation>
    <scope>NUCLEOTIDE SEQUENCE [LARGE SCALE GENOMIC DNA]</scope>
    <source>
        <strain evidence="3 5">UMB0085</strain>
    </source>
</reference>
<evidence type="ECO:0000313" key="7">
    <source>
        <dbReference type="Proteomes" id="UP001434419"/>
    </source>
</evidence>
<dbReference type="AlphaFoldDB" id="A0A135YRN9"/>
<evidence type="ECO:0000313" key="3">
    <source>
        <dbReference type="EMBL" id="PLT10818.1"/>
    </source>
</evidence>
<dbReference type="Proteomes" id="UP001434419">
    <property type="component" value="Unassembled WGS sequence"/>
</dbReference>
<protein>
    <submittedName>
        <fullName evidence="3">Uncharacterized protein</fullName>
    </submittedName>
</protein>
<reference evidence="4 6" key="1">
    <citation type="submission" date="2017-06" db="EMBL/GenBank/DDBJ databases">
        <authorList>
            <person name="Swanenburg J."/>
            <person name="Kort R."/>
        </authorList>
    </citation>
    <scope>NUCLEOTIDE SEQUENCE [LARGE SCALE GENOMIC DNA]</scope>
    <source>
        <strain evidence="4 6">RL05</strain>
    </source>
</reference>
<dbReference type="EMBL" id="JBETVU010000012">
    <property type="protein sequence ID" value="MES5149652.1"/>
    <property type="molecule type" value="Genomic_DNA"/>
</dbReference>
<evidence type="ECO:0000313" key="6">
    <source>
        <dbReference type="Proteomes" id="UP000295195"/>
    </source>
</evidence>
<evidence type="ECO:0000313" key="5">
    <source>
        <dbReference type="Proteomes" id="UP000235119"/>
    </source>
</evidence>
<sequence length="124" mass="14322">MELTGKKENFEKFIFKVDELGYAIDDLLPSNWMLNLKESSRLLSDILSDNHLKVKQETKTTSDNLAIQIKTILEDSDLQVSTSSVTMLDSNDQVEYILNWWQWRINCQLALISGISSMYESIEN</sequence>